<dbReference type="InterPro" id="IPR036237">
    <property type="entry name" value="Xyl_isomerase-like_sf"/>
</dbReference>
<proteinExistence type="predicted"/>
<dbReference type="InterPro" id="IPR050312">
    <property type="entry name" value="IolE/XylAMocC-like"/>
</dbReference>
<keyword evidence="3" id="KW-1185">Reference proteome</keyword>
<evidence type="ECO:0000259" key="1">
    <source>
        <dbReference type="Pfam" id="PF01261"/>
    </source>
</evidence>
<dbReference type="Pfam" id="PF01261">
    <property type="entry name" value="AP_endonuc_2"/>
    <property type="match status" value="1"/>
</dbReference>
<dbReference type="InterPro" id="IPR013022">
    <property type="entry name" value="Xyl_isomerase-like_TIM-brl"/>
</dbReference>
<dbReference type="Proteomes" id="UP000549971">
    <property type="component" value="Unassembled WGS sequence"/>
</dbReference>
<protein>
    <submittedName>
        <fullName evidence="2">Sugar phosphate isomerase/epimerase</fullName>
    </submittedName>
</protein>
<evidence type="ECO:0000313" key="3">
    <source>
        <dbReference type="Proteomes" id="UP000549971"/>
    </source>
</evidence>
<dbReference type="PANTHER" id="PTHR12110:SF41">
    <property type="entry name" value="INOSOSE DEHYDRATASE"/>
    <property type="match status" value="1"/>
</dbReference>
<dbReference type="EMBL" id="JACHMY010000001">
    <property type="protein sequence ID" value="MBB5835263.1"/>
    <property type="molecule type" value="Genomic_DNA"/>
</dbReference>
<organism evidence="2 3">
    <name type="scientific">Kribbella italica</name>
    <dbReference type="NCBI Taxonomy" id="1540520"/>
    <lineage>
        <taxon>Bacteria</taxon>
        <taxon>Bacillati</taxon>
        <taxon>Actinomycetota</taxon>
        <taxon>Actinomycetes</taxon>
        <taxon>Propionibacteriales</taxon>
        <taxon>Kribbellaceae</taxon>
        <taxon>Kribbella</taxon>
    </lineage>
</organism>
<dbReference type="AlphaFoldDB" id="A0A7W9MTU8"/>
<gene>
    <name evidence="2" type="ORF">HDA39_001997</name>
</gene>
<evidence type="ECO:0000313" key="2">
    <source>
        <dbReference type="EMBL" id="MBB5835263.1"/>
    </source>
</evidence>
<dbReference type="GO" id="GO:0016853">
    <property type="term" value="F:isomerase activity"/>
    <property type="evidence" value="ECO:0007669"/>
    <property type="project" value="UniProtKB-KW"/>
</dbReference>
<keyword evidence="2" id="KW-0413">Isomerase</keyword>
<name>A0A7W9MTU8_9ACTN</name>
<dbReference type="PANTHER" id="PTHR12110">
    <property type="entry name" value="HYDROXYPYRUVATE ISOMERASE"/>
    <property type="match status" value="1"/>
</dbReference>
<dbReference type="RefSeq" id="WP_184794936.1">
    <property type="nucleotide sequence ID" value="NZ_JACHMY010000001.1"/>
</dbReference>
<dbReference type="SUPFAM" id="SSF51658">
    <property type="entry name" value="Xylose isomerase-like"/>
    <property type="match status" value="1"/>
</dbReference>
<dbReference type="Gene3D" id="3.20.20.150">
    <property type="entry name" value="Divalent-metal-dependent TIM barrel enzymes"/>
    <property type="match status" value="1"/>
</dbReference>
<sequence length="284" mass="31060">MKFSVFTASTPGWTPAEAAEILAAQGWHGIEWRITDQDPGGSGFWSGNRATWPLTGLEESLDEIAAITTGAGLEFSALGGYVPPTRRADTERMLAATAALGAGRVRIAGLKVEPGQTYREAFAACREHWEWVEDKARQYGVQALVELHHETLTPSASAARRLLEGLDPAYVGVIHDIGNLVIEGYEEHGLDLLGEYLAHVHVKNCAWHLSAVESDGTLRWEPKWVPLREGRASLPELFGRLAATGYDGWVAVEDFSTVLPLPERTLNNLEYLTAVARAAGYDLR</sequence>
<reference evidence="2 3" key="1">
    <citation type="submission" date="2020-08" db="EMBL/GenBank/DDBJ databases">
        <title>Sequencing the genomes of 1000 actinobacteria strains.</title>
        <authorList>
            <person name="Klenk H.-P."/>
        </authorList>
    </citation>
    <scope>NUCLEOTIDE SEQUENCE [LARGE SCALE GENOMIC DNA]</scope>
    <source>
        <strain evidence="2 3">DSM 28967</strain>
    </source>
</reference>
<feature type="domain" description="Xylose isomerase-like TIM barrel" evidence="1">
    <location>
        <begin position="23"/>
        <end position="273"/>
    </location>
</feature>
<accession>A0A7W9MTU8</accession>
<comment type="caution">
    <text evidence="2">The sequence shown here is derived from an EMBL/GenBank/DDBJ whole genome shotgun (WGS) entry which is preliminary data.</text>
</comment>